<organism evidence="2 3">
    <name type="scientific">Romanomermis culicivorax</name>
    <name type="common">Nematode worm</name>
    <dbReference type="NCBI Taxonomy" id="13658"/>
    <lineage>
        <taxon>Eukaryota</taxon>
        <taxon>Metazoa</taxon>
        <taxon>Ecdysozoa</taxon>
        <taxon>Nematoda</taxon>
        <taxon>Enoplea</taxon>
        <taxon>Dorylaimia</taxon>
        <taxon>Mermithida</taxon>
        <taxon>Mermithoidea</taxon>
        <taxon>Mermithidae</taxon>
        <taxon>Romanomermis</taxon>
    </lineage>
</organism>
<dbReference type="Proteomes" id="UP000887565">
    <property type="component" value="Unplaced"/>
</dbReference>
<proteinExistence type="predicted"/>
<evidence type="ECO:0000313" key="3">
    <source>
        <dbReference type="WBParaSite" id="nRc.2.0.1.t31110-RA"/>
    </source>
</evidence>
<protein>
    <submittedName>
        <fullName evidence="3">Uncharacterized protein</fullName>
    </submittedName>
</protein>
<sequence length="182" mass="20687">MILNQALLVAACLRTPIDDSHLGTDILTCNMKDKLTKPRDPINRLERRAKGPGDPLADSKHRKTLTGIMQFGSEILSHFDSTILTGLSQATAMEQLQGHWPRARLAPLWDNTTQNECFREYSNLDLQCDSSLNIKEYDSKQNRLLVSRNILLTRKQGFANNLTLIVQAMMGKLKDIFMLYRV</sequence>
<feature type="region of interest" description="Disordered" evidence="1">
    <location>
        <begin position="38"/>
        <end position="58"/>
    </location>
</feature>
<reference evidence="3" key="1">
    <citation type="submission" date="2022-11" db="UniProtKB">
        <authorList>
            <consortium name="WormBaseParasite"/>
        </authorList>
    </citation>
    <scope>IDENTIFICATION</scope>
</reference>
<feature type="compositionally biased region" description="Basic and acidic residues" evidence="1">
    <location>
        <begin position="38"/>
        <end position="51"/>
    </location>
</feature>
<dbReference type="WBParaSite" id="nRc.2.0.1.t31110-RA">
    <property type="protein sequence ID" value="nRc.2.0.1.t31110-RA"/>
    <property type="gene ID" value="nRc.2.0.1.g31110"/>
</dbReference>
<name>A0A915JYN8_ROMCU</name>
<evidence type="ECO:0000256" key="1">
    <source>
        <dbReference type="SAM" id="MobiDB-lite"/>
    </source>
</evidence>
<dbReference type="AlphaFoldDB" id="A0A915JYN8"/>
<evidence type="ECO:0000313" key="2">
    <source>
        <dbReference type="Proteomes" id="UP000887565"/>
    </source>
</evidence>
<accession>A0A915JYN8</accession>
<keyword evidence="2" id="KW-1185">Reference proteome</keyword>